<name>A0A1D9MHS0_9RHOB</name>
<dbReference type="PROSITE" id="PS50943">
    <property type="entry name" value="HTH_CROC1"/>
    <property type="match status" value="1"/>
</dbReference>
<dbReference type="GO" id="GO:0003677">
    <property type="term" value="F:DNA binding"/>
    <property type="evidence" value="ECO:0007669"/>
    <property type="project" value="UniProtKB-KW"/>
</dbReference>
<dbReference type="InterPro" id="IPR050807">
    <property type="entry name" value="TransReg_Diox_bact_type"/>
</dbReference>
<dbReference type="Pfam" id="PF13560">
    <property type="entry name" value="HTH_31"/>
    <property type="match status" value="1"/>
</dbReference>
<evidence type="ECO:0000313" key="5">
    <source>
        <dbReference type="Proteomes" id="UP000176562"/>
    </source>
</evidence>
<dbReference type="PANTHER" id="PTHR46797">
    <property type="entry name" value="HTH-TYPE TRANSCRIPTIONAL REGULATOR"/>
    <property type="match status" value="1"/>
</dbReference>
<dbReference type="SMART" id="SM00530">
    <property type="entry name" value="HTH_XRE"/>
    <property type="match status" value="1"/>
</dbReference>
<dbReference type="EMBL" id="CP017782">
    <property type="protein sequence ID" value="AOZ71309.1"/>
    <property type="molecule type" value="Genomic_DNA"/>
</dbReference>
<gene>
    <name evidence="4" type="ORF">LPB142_17810</name>
</gene>
<dbReference type="PANTHER" id="PTHR46797:SF1">
    <property type="entry name" value="METHYLPHOSPHONATE SYNTHASE"/>
    <property type="match status" value="1"/>
</dbReference>
<keyword evidence="4" id="KW-0614">Plasmid</keyword>
<dbReference type="InterPro" id="IPR010982">
    <property type="entry name" value="Lambda_DNA-bd_dom_sf"/>
</dbReference>
<evidence type="ECO:0000256" key="2">
    <source>
        <dbReference type="SAM" id="MobiDB-lite"/>
    </source>
</evidence>
<dbReference type="Gene3D" id="1.10.260.40">
    <property type="entry name" value="lambda repressor-like DNA-binding domains"/>
    <property type="match status" value="1"/>
</dbReference>
<feature type="region of interest" description="Disordered" evidence="2">
    <location>
        <begin position="76"/>
        <end position="98"/>
    </location>
</feature>
<dbReference type="InterPro" id="IPR001387">
    <property type="entry name" value="Cro/C1-type_HTH"/>
</dbReference>
<dbReference type="CDD" id="cd00093">
    <property type="entry name" value="HTH_XRE"/>
    <property type="match status" value="1"/>
</dbReference>
<dbReference type="GO" id="GO:0005829">
    <property type="term" value="C:cytosol"/>
    <property type="evidence" value="ECO:0007669"/>
    <property type="project" value="TreeGrafter"/>
</dbReference>
<proteinExistence type="predicted"/>
<dbReference type="RefSeq" id="WP_071167427.1">
    <property type="nucleotide sequence ID" value="NZ_CP017782.1"/>
</dbReference>
<evidence type="ECO:0000256" key="1">
    <source>
        <dbReference type="ARBA" id="ARBA00023125"/>
    </source>
</evidence>
<accession>A0A1D9MHS0</accession>
<geneLocation type="plasmid" evidence="5">
    <name>pej01</name>
</geneLocation>
<keyword evidence="1" id="KW-0238">DNA-binding</keyword>
<evidence type="ECO:0000313" key="4">
    <source>
        <dbReference type="EMBL" id="AOZ71309.1"/>
    </source>
</evidence>
<dbReference type="GO" id="GO:0003700">
    <property type="term" value="F:DNA-binding transcription factor activity"/>
    <property type="evidence" value="ECO:0007669"/>
    <property type="project" value="TreeGrafter"/>
</dbReference>
<sequence>MPDHTDELDALLGLIGRRLRATRVAQGLNLEQLACLTGISAPALSLIETAKRDARVTTLARIARALRVPLADLLEDRTSRPGEAGGSNGQGYDLGDYR</sequence>
<dbReference type="SUPFAM" id="SSF47413">
    <property type="entry name" value="lambda repressor-like DNA-binding domains"/>
    <property type="match status" value="1"/>
</dbReference>
<evidence type="ECO:0000259" key="3">
    <source>
        <dbReference type="PROSITE" id="PS50943"/>
    </source>
</evidence>
<organism evidence="4 5">
    <name type="scientific">Rhodobacter xanthinilyticus</name>
    <dbReference type="NCBI Taxonomy" id="1850250"/>
    <lineage>
        <taxon>Bacteria</taxon>
        <taxon>Pseudomonadati</taxon>
        <taxon>Pseudomonadota</taxon>
        <taxon>Alphaproteobacteria</taxon>
        <taxon>Rhodobacterales</taxon>
        <taxon>Rhodobacter group</taxon>
        <taxon>Rhodobacter</taxon>
    </lineage>
</organism>
<feature type="domain" description="HTH cro/C1-type" evidence="3">
    <location>
        <begin position="19"/>
        <end position="73"/>
    </location>
</feature>
<dbReference type="KEGG" id="rhp:LPB142_17810"/>
<reference evidence="4 5" key="1">
    <citation type="submission" date="2016-10" db="EMBL/GenBank/DDBJ databases">
        <title>Rhodobacter sp. LPB0142, isolated from sea water.</title>
        <authorList>
            <person name="Kim E."/>
            <person name="Yi H."/>
        </authorList>
    </citation>
    <scope>NUCLEOTIDE SEQUENCE [LARGE SCALE GENOMIC DNA]</scope>
    <source>
        <strain evidence="4 5">LPB0142</strain>
        <plasmid evidence="5">Plasmid pej01</plasmid>
    </source>
</reference>
<dbReference type="Proteomes" id="UP000176562">
    <property type="component" value="Plasmid pEJ01"/>
</dbReference>
<protein>
    <recommendedName>
        <fullName evidence="3">HTH cro/C1-type domain-containing protein</fullName>
    </recommendedName>
</protein>
<keyword evidence="5" id="KW-1185">Reference proteome</keyword>
<dbReference type="AlphaFoldDB" id="A0A1D9MHS0"/>